<dbReference type="GO" id="GO:0005975">
    <property type="term" value="P:carbohydrate metabolic process"/>
    <property type="evidence" value="ECO:0007669"/>
    <property type="project" value="UniProtKB-ARBA"/>
</dbReference>
<dbReference type="Proteomes" id="UP000004834">
    <property type="component" value="Unassembled WGS sequence"/>
</dbReference>
<gene>
    <name evidence="1" type="ORF">HMPREF9715_02774</name>
</gene>
<dbReference type="RefSeq" id="WP_006264273.1">
    <property type="nucleotide sequence ID" value="NZ_JH590838.1"/>
</dbReference>
<sequence>MNNKIIVLIALIVTSFVYGQQARTFPYFLPLTGDDKPSVITEYFGRDVFEKSERYSEDGLALTFKTSTGETQEFSGFALDEIPFTSEFGIIVEFKYAMIDGEKFNNRYGDGMTMFLYDSDKTFEIGGHGASLGYTYRNSDYANSDVKGLNGGYLAVGLDVYGDFKARSVAYGEKKEGIAKYDWSEVGNHVTIRGAQYLNDRSKGYPVLYTMNANNQWKDNKAYLDYDTGDYQIREDNFTKRFEMYTGHDDKGNIKYNTVIVLIFPDHDRGGSYVEVKVKDEYADNGRSVIDRFFYPNEFKTKDQMGNLYDFKTKVPDNFKVGFAAATGGAYEKHLIKDVKVSLPYEPDMDDMFVEMCGGNTDGKEVKIAPYDGAWFYNGSVSNPSGGNDKKYINYDSFRFEDEKGYALNSSNHFKYTQSGVGIWEYDSTKGEVTFEATENLPNGEYSVYFSATGQNNGPGGFGPFGREEYRSRPTKLTIAVKGCKVFFNPNMPVKVRVK</sequence>
<dbReference type="InterPro" id="IPR013320">
    <property type="entry name" value="ConA-like_dom_sf"/>
</dbReference>
<dbReference type="SUPFAM" id="SSF49899">
    <property type="entry name" value="Concanavalin A-like lectins/glucanases"/>
    <property type="match status" value="1"/>
</dbReference>
<evidence type="ECO:0000313" key="1">
    <source>
        <dbReference type="EMBL" id="EHO08012.1"/>
    </source>
</evidence>
<comment type="caution">
    <text evidence="1">The sequence shown here is derived from an EMBL/GenBank/DDBJ whole genome shotgun (WGS) entry which is preliminary data.</text>
</comment>
<dbReference type="AlphaFoldDB" id="A0AAV3F062"/>
<evidence type="ECO:0000313" key="2">
    <source>
        <dbReference type="Proteomes" id="UP000004834"/>
    </source>
</evidence>
<dbReference type="Gene3D" id="2.60.120.200">
    <property type="match status" value="1"/>
</dbReference>
<accession>A0AAV3F062</accession>
<reference evidence="1 2" key="1">
    <citation type="submission" date="2011-11" db="EMBL/GenBank/DDBJ databases">
        <title>The Genome Sequence of Myroides odoratimimus CIP 101113.</title>
        <authorList>
            <person name="Earl A."/>
            <person name="Ward D."/>
            <person name="Feldgarden M."/>
            <person name="Gevers D."/>
            <person name="Huys G."/>
            <person name="Young S.K."/>
            <person name="Zeng Q."/>
            <person name="Gargeya S."/>
            <person name="Fitzgerald M."/>
            <person name="Haas B."/>
            <person name="Abouelleil A."/>
            <person name="Alvarado L."/>
            <person name="Arachchi H.M."/>
            <person name="Berlin A."/>
            <person name="Brown A."/>
            <person name="Chapman S.B."/>
            <person name="Chen Z."/>
            <person name="Dunbar C."/>
            <person name="Freedman E."/>
            <person name="Gearin G."/>
            <person name="Goldberg J."/>
            <person name="Griggs A."/>
            <person name="Gujja S."/>
            <person name="Heiman D."/>
            <person name="Howarth C."/>
            <person name="Larson L."/>
            <person name="Lui A."/>
            <person name="MacDonald P.J.P."/>
            <person name="Montmayeur A."/>
            <person name="Murphy C."/>
            <person name="Neiman D."/>
            <person name="Pearson M."/>
            <person name="Priest M."/>
            <person name="Roberts A."/>
            <person name="Saif S."/>
            <person name="Shea T."/>
            <person name="Shenoy N."/>
            <person name="Sisk P."/>
            <person name="Stolte C."/>
            <person name="Sykes S."/>
            <person name="Wortman J."/>
            <person name="Nusbaum C."/>
            <person name="Birren B."/>
        </authorList>
    </citation>
    <scope>NUCLEOTIDE SEQUENCE [LARGE SCALE GENOMIC DNA]</scope>
    <source>
        <strain evidence="1 2">CIP 101113</strain>
    </source>
</reference>
<organism evidence="1 2">
    <name type="scientific">Myroides odoratimimus CIP 101113</name>
    <dbReference type="NCBI Taxonomy" id="883154"/>
    <lineage>
        <taxon>Bacteria</taxon>
        <taxon>Pseudomonadati</taxon>
        <taxon>Bacteroidota</taxon>
        <taxon>Flavobacteriia</taxon>
        <taxon>Flavobacteriales</taxon>
        <taxon>Flavobacteriaceae</taxon>
        <taxon>Myroides</taxon>
    </lineage>
</organism>
<proteinExistence type="predicted"/>
<dbReference type="EMBL" id="AGEE01000038">
    <property type="protein sequence ID" value="EHO08012.1"/>
    <property type="molecule type" value="Genomic_DNA"/>
</dbReference>
<protein>
    <submittedName>
        <fullName evidence="1">Uncharacterized protein</fullName>
    </submittedName>
</protein>
<dbReference type="GO" id="GO:0004553">
    <property type="term" value="F:hydrolase activity, hydrolyzing O-glycosyl compounds"/>
    <property type="evidence" value="ECO:0007669"/>
    <property type="project" value="UniProtKB-ARBA"/>
</dbReference>
<name>A0AAV3F062_9FLAO</name>